<reference evidence="1 2" key="2">
    <citation type="journal article" date="2017" name="Front. Plant Sci.">
        <title>Gene Classification and Mining of Molecular Markers Useful in Red Clover (Trifolium pratense) Breeding.</title>
        <authorList>
            <person name="Istvanek J."/>
            <person name="Dluhosova J."/>
            <person name="Dluhos P."/>
            <person name="Patkova L."/>
            <person name="Nedelnik J."/>
            <person name="Repkova J."/>
        </authorList>
    </citation>
    <scope>NUCLEOTIDE SEQUENCE [LARGE SCALE GENOMIC DNA]</scope>
    <source>
        <strain evidence="2">cv. Tatra</strain>
        <tissue evidence="1">Young leaves</tissue>
    </source>
</reference>
<evidence type="ECO:0000313" key="2">
    <source>
        <dbReference type="Proteomes" id="UP000236291"/>
    </source>
</evidence>
<reference evidence="1 2" key="1">
    <citation type="journal article" date="2014" name="Am. J. Bot.">
        <title>Genome assembly and annotation for red clover (Trifolium pratense; Fabaceae).</title>
        <authorList>
            <person name="Istvanek J."/>
            <person name="Jaros M."/>
            <person name="Krenek A."/>
            <person name="Repkova J."/>
        </authorList>
    </citation>
    <scope>NUCLEOTIDE SEQUENCE [LARGE SCALE GENOMIC DNA]</scope>
    <source>
        <strain evidence="2">cv. Tatra</strain>
        <tissue evidence="1">Young leaves</tissue>
    </source>
</reference>
<protein>
    <submittedName>
        <fullName evidence="1">Uncharacterized protein</fullName>
    </submittedName>
</protein>
<comment type="caution">
    <text evidence="1">The sequence shown here is derived from an EMBL/GenBank/DDBJ whole genome shotgun (WGS) entry which is preliminary data.</text>
</comment>
<dbReference type="Proteomes" id="UP000236291">
    <property type="component" value="Unassembled WGS sequence"/>
</dbReference>
<dbReference type="AlphaFoldDB" id="A0A2K3KCM3"/>
<accession>A0A2K3KCM3</accession>
<dbReference type="EMBL" id="ASHM01160984">
    <property type="protein sequence ID" value="PNX64022.1"/>
    <property type="molecule type" value="Genomic_DNA"/>
</dbReference>
<sequence>SPSLRLATAHQEPVSHWCGLLMLARPSLSEPFATAR</sequence>
<feature type="non-terminal residue" evidence="1">
    <location>
        <position position="1"/>
    </location>
</feature>
<evidence type="ECO:0000313" key="1">
    <source>
        <dbReference type="EMBL" id="PNX64022.1"/>
    </source>
</evidence>
<proteinExistence type="predicted"/>
<organism evidence="1 2">
    <name type="scientific">Trifolium pratense</name>
    <name type="common">Red clover</name>
    <dbReference type="NCBI Taxonomy" id="57577"/>
    <lineage>
        <taxon>Eukaryota</taxon>
        <taxon>Viridiplantae</taxon>
        <taxon>Streptophyta</taxon>
        <taxon>Embryophyta</taxon>
        <taxon>Tracheophyta</taxon>
        <taxon>Spermatophyta</taxon>
        <taxon>Magnoliopsida</taxon>
        <taxon>eudicotyledons</taxon>
        <taxon>Gunneridae</taxon>
        <taxon>Pentapetalae</taxon>
        <taxon>rosids</taxon>
        <taxon>fabids</taxon>
        <taxon>Fabales</taxon>
        <taxon>Fabaceae</taxon>
        <taxon>Papilionoideae</taxon>
        <taxon>50 kb inversion clade</taxon>
        <taxon>NPAAA clade</taxon>
        <taxon>Hologalegina</taxon>
        <taxon>IRL clade</taxon>
        <taxon>Trifolieae</taxon>
        <taxon>Trifolium</taxon>
    </lineage>
</organism>
<gene>
    <name evidence="1" type="ORF">L195_g061913</name>
</gene>
<name>A0A2K3KCM3_TRIPR</name>